<dbReference type="EMBL" id="JBHPBY010000460">
    <property type="protein sequence ID" value="MFC1853269.1"/>
    <property type="molecule type" value="Genomic_DNA"/>
</dbReference>
<proteinExistence type="inferred from homology"/>
<dbReference type="PANTHER" id="PTHR30024:SF47">
    <property type="entry name" value="TAURINE-BINDING PERIPLASMIC PROTEIN"/>
    <property type="match status" value="1"/>
</dbReference>
<gene>
    <name evidence="5" type="ORF">ACFL27_23980</name>
</gene>
<sequence>MRRFLLLLVFSCFFITFISSSFVPAPAIAKEYKVAWSIYVGWMPWPYAAESGILKKWADKYGVSIKLIQADYIPTIEAFVAGQADACVMTNMEALDMPAANGMETVAVIVGDFSNGNDGILLRKGSSVAALKGKKINLVELSVSHYLLVRALEMNGMKEKDVRVVNTSDSDIIPVFQSNPDMDCIVTWNPLLLEGMLLPGVTNVYDSSKIPGEIIDMLVFNGKVIKENPNVVRAVVGAWYEVMSLLARRSTRKEVVKSMASMANCTEKQFEKQLETTFLYTAAKDAAEFTRGETLKKTMDTVRHFCFDHKLLGENTKSVDAIGVRFPDKSVLGNKKNATLIFDDTFMEEYAQGKISLK</sequence>
<evidence type="ECO:0000256" key="1">
    <source>
        <dbReference type="ARBA" id="ARBA00004418"/>
    </source>
</evidence>
<dbReference type="InterPro" id="IPR017793">
    <property type="entry name" value="ABC_transptr_urea-assoc_sub-bd"/>
</dbReference>
<evidence type="ECO:0000313" key="5">
    <source>
        <dbReference type="EMBL" id="MFC1853269.1"/>
    </source>
</evidence>
<accession>A0ABV6Z497</accession>
<reference evidence="5 6" key="1">
    <citation type="submission" date="2024-09" db="EMBL/GenBank/DDBJ databases">
        <title>Laminarin stimulates single cell rates of sulfate reduction while oxygen inhibits transcriptomic activity in coastal marine sediment.</title>
        <authorList>
            <person name="Lindsay M."/>
            <person name="Orcutt B."/>
            <person name="Emerson D."/>
            <person name="Stepanauskas R."/>
            <person name="D'Angelo T."/>
        </authorList>
    </citation>
    <scope>NUCLEOTIDE SEQUENCE [LARGE SCALE GENOMIC DNA]</scope>
    <source>
        <strain evidence="5">SAG AM-311-K15</strain>
    </source>
</reference>
<dbReference type="SUPFAM" id="SSF53850">
    <property type="entry name" value="Periplasmic binding protein-like II"/>
    <property type="match status" value="1"/>
</dbReference>
<feature type="chain" id="PRO_5047302678" evidence="4">
    <location>
        <begin position="30"/>
        <end position="358"/>
    </location>
</feature>
<comment type="subcellular location">
    <subcellularLocation>
        <location evidence="1">Periplasm</location>
    </subcellularLocation>
</comment>
<dbReference type="Proteomes" id="UP001594351">
    <property type="component" value="Unassembled WGS sequence"/>
</dbReference>
<feature type="signal peptide" evidence="4">
    <location>
        <begin position="1"/>
        <end position="29"/>
    </location>
</feature>
<evidence type="ECO:0000256" key="2">
    <source>
        <dbReference type="ARBA" id="ARBA00010742"/>
    </source>
</evidence>
<evidence type="ECO:0000313" key="6">
    <source>
        <dbReference type="Proteomes" id="UP001594351"/>
    </source>
</evidence>
<keyword evidence="3 4" id="KW-0732">Signal</keyword>
<comment type="similarity">
    <text evidence="2">Belongs to the bacterial solute-binding protein SsuA/TauA family.</text>
</comment>
<keyword evidence="6" id="KW-1185">Reference proteome</keyword>
<protein>
    <submittedName>
        <fullName evidence="5">Urea ABC transporter substrate-binding protein</fullName>
    </submittedName>
</protein>
<organism evidence="5 6">
    <name type="scientific">candidate division CSSED10-310 bacterium</name>
    <dbReference type="NCBI Taxonomy" id="2855610"/>
    <lineage>
        <taxon>Bacteria</taxon>
        <taxon>Bacteria division CSSED10-310</taxon>
    </lineage>
</organism>
<dbReference type="Pfam" id="PF13379">
    <property type="entry name" value="NMT1_2"/>
    <property type="match status" value="1"/>
</dbReference>
<comment type="caution">
    <text evidence="5">The sequence shown here is derived from an EMBL/GenBank/DDBJ whole genome shotgun (WGS) entry which is preliminary data.</text>
</comment>
<name>A0ABV6Z497_UNCC1</name>
<evidence type="ECO:0000256" key="4">
    <source>
        <dbReference type="SAM" id="SignalP"/>
    </source>
</evidence>
<dbReference type="PANTHER" id="PTHR30024">
    <property type="entry name" value="ALIPHATIC SULFONATES-BINDING PROTEIN-RELATED"/>
    <property type="match status" value="1"/>
</dbReference>
<evidence type="ECO:0000256" key="3">
    <source>
        <dbReference type="ARBA" id="ARBA00022729"/>
    </source>
</evidence>
<dbReference type="NCBIfam" id="TIGR03427">
    <property type="entry name" value="ABC_peri_uca"/>
    <property type="match status" value="1"/>
</dbReference>
<dbReference type="Gene3D" id="3.40.190.10">
    <property type="entry name" value="Periplasmic binding protein-like II"/>
    <property type="match status" value="2"/>
</dbReference>